<accession>A0A378XGX4</accession>
<protein>
    <submittedName>
        <fullName evidence="1">Ferritin</fullName>
    </submittedName>
    <submittedName>
        <fullName evidence="2">Uncharacterized protein conserved in archaea</fullName>
    </submittedName>
</protein>
<evidence type="ECO:0000313" key="4">
    <source>
        <dbReference type="Proteomes" id="UP000594903"/>
    </source>
</evidence>
<evidence type="ECO:0000313" key="1">
    <source>
        <dbReference type="EMBL" id="QPT39467.1"/>
    </source>
</evidence>
<name>A0A378XGX4_9BURK</name>
<dbReference type="Proteomes" id="UP000254603">
    <property type="component" value="Unassembled WGS sequence"/>
</dbReference>
<dbReference type="Gene3D" id="1.20.1260.10">
    <property type="match status" value="1"/>
</dbReference>
<dbReference type="CDD" id="cd01048">
    <property type="entry name" value="Ferritin_like_AB2"/>
    <property type="match status" value="1"/>
</dbReference>
<dbReference type="AlphaFoldDB" id="A0A378XGX4"/>
<organism evidence="2 3">
    <name type="scientific">Oligella ureolytica</name>
    <dbReference type="NCBI Taxonomy" id="90244"/>
    <lineage>
        <taxon>Bacteria</taxon>
        <taxon>Pseudomonadati</taxon>
        <taxon>Pseudomonadota</taxon>
        <taxon>Betaproteobacteria</taxon>
        <taxon>Burkholderiales</taxon>
        <taxon>Alcaligenaceae</taxon>
        <taxon>Oligella</taxon>
    </lineage>
</organism>
<evidence type="ECO:0000313" key="2">
    <source>
        <dbReference type="EMBL" id="SUA56301.1"/>
    </source>
</evidence>
<reference evidence="1 4" key="2">
    <citation type="submission" date="2020-12" db="EMBL/GenBank/DDBJ databases">
        <title>FDA dAtabase for Regulatory Grade micrObial Sequences (FDA-ARGOS): Supporting development and validation of Infectious Disease Dx tests.</title>
        <authorList>
            <person name="Sproer C."/>
            <person name="Gronow S."/>
            <person name="Severitt S."/>
            <person name="Schroder I."/>
            <person name="Tallon L."/>
            <person name="Sadzewicz L."/>
            <person name="Zhao X."/>
            <person name="Boylan J."/>
            <person name="Ott S."/>
            <person name="Bowen H."/>
            <person name="Vavikolanu K."/>
            <person name="Mehta A."/>
            <person name="Aluvathingal J."/>
            <person name="Nadendla S."/>
            <person name="Lowell S."/>
            <person name="Myers T."/>
            <person name="Yan Y."/>
            <person name="Sichtig H."/>
        </authorList>
    </citation>
    <scope>NUCLEOTIDE SEQUENCE [LARGE SCALE GENOMIC DNA]</scope>
    <source>
        <strain evidence="1 4">FDAARGOS_872</strain>
    </source>
</reference>
<dbReference type="OrthoDB" id="573482at2"/>
<proteinExistence type="predicted"/>
<dbReference type="InterPro" id="IPR019243">
    <property type="entry name" value="DUF2202"/>
</dbReference>
<dbReference type="EMBL" id="UGSB01000001">
    <property type="protein sequence ID" value="SUA56301.1"/>
    <property type="molecule type" value="Genomic_DNA"/>
</dbReference>
<dbReference type="SUPFAM" id="SSF47240">
    <property type="entry name" value="Ferritin-like"/>
    <property type="match status" value="1"/>
</dbReference>
<dbReference type="InterPro" id="IPR009078">
    <property type="entry name" value="Ferritin-like_SF"/>
</dbReference>
<reference evidence="2 3" key="1">
    <citation type="submission" date="2018-06" db="EMBL/GenBank/DDBJ databases">
        <authorList>
            <consortium name="Pathogen Informatics"/>
            <person name="Doyle S."/>
        </authorList>
    </citation>
    <scope>NUCLEOTIDE SEQUENCE [LARGE SCALE GENOMIC DNA]</scope>
    <source>
        <strain evidence="2 3">NCTC11997</strain>
    </source>
</reference>
<gene>
    <name evidence="1" type="ORF">I6G29_09920</name>
    <name evidence="2" type="ORF">NCTC11997_02050</name>
</gene>
<keyword evidence="4" id="KW-1185">Reference proteome</keyword>
<sequence length="233" mass="26491">MLNYDERILRTKRIDLKAPFPPLHQAVRIALYDEYEAHAFYSHVVEAFGEQAPFSNIVRSEERHIKQLYKLCERFGIPRPFDPFMQEVRVEPIWSANCLRAVDGELRNGNLYTYLLGFVAEPEVINTFRRLQSASLNNHLPAFQQAAQAAQIQENYHLAHGVAASEAYVKHGLIADFLEGTLARLVAQHPYGKLVSPVIRNIPPTLLSGLIVGGASVWLYKKRISQAKVKEQK</sequence>
<dbReference type="RefSeq" id="WP_018575363.1">
    <property type="nucleotide sequence ID" value="NZ_CP065725.1"/>
</dbReference>
<dbReference type="InterPro" id="IPR012347">
    <property type="entry name" value="Ferritin-like"/>
</dbReference>
<dbReference type="Proteomes" id="UP000594903">
    <property type="component" value="Chromosome"/>
</dbReference>
<evidence type="ECO:0000313" key="3">
    <source>
        <dbReference type="Proteomes" id="UP000254603"/>
    </source>
</evidence>
<dbReference type="EMBL" id="CP065725">
    <property type="protein sequence ID" value="QPT39467.1"/>
    <property type="molecule type" value="Genomic_DNA"/>
</dbReference>
<dbReference type="STRING" id="1122619.GCA_000373745_02179"/>